<name>A0ABR4AQW3_9LECA</name>
<reference evidence="2 3" key="1">
    <citation type="submission" date="2024-09" db="EMBL/GenBank/DDBJ databases">
        <title>Rethinking Asexuality: The Enigmatic Case of Functional Sexual Genes in Lepraria (Stereocaulaceae).</title>
        <authorList>
            <person name="Doellman M."/>
            <person name="Sun Y."/>
            <person name="Barcenas-Pena A."/>
            <person name="Lumbsch H.T."/>
            <person name="Grewe F."/>
        </authorList>
    </citation>
    <scope>NUCLEOTIDE SEQUENCE [LARGE SCALE GENOMIC DNA]</scope>
    <source>
        <strain evidence="2 3">Mercado 3170</strain>
    </source>
</reference>
<protein>
    <submittedName>
        <fullName evidence="2">Uncharacterized protein</fullName>
    </submittedName>
</protein>
<evidence type="ECO:0000313" key="2">
    <source>
        <dbReference type="EMBL" id="KAL2047625.1"/>
    </source>
</evidence>
<organism evidence="2 3">
    <name type="scientific">Stereocaulon virgatum</name>
    <dbReference type="NCBI Taxonomy" id="373712"/>
    <lineage>
        <taxon>Eukaryota</taxon>
        <taxon>Fungi</taxon>
        <taxon>Dikarya</taxon>
        <taxon>Ascomycota</taxon>
        <taxon>Pezizomycotina</taxon>
        <taxon>Lecanoromycetes</taxon>
        <taxon>OSLEUM clade</taxon>
        <taxon>Lecanoromycetidae</taxon>
        <taxon>Lecanorales</taxon>
        <taxon>Lecanorineae</taxon>
        <taxon>Stereocaulaceae</taxon>
        <taxon>Stereocaulon</taxon>
    </lineage>
</organism>
<gene>
    <name evidence="2" type="ORF">N7G274_000667</name>
</gene>
<feature type="non-terminal residue" evidence="2">
    <location>
        <position position="1"/>
    </location>
</feature>
<dbReference type="Proteomes" id="UP001590950">
    <property type="component" value="Unassembled WGS sequence"/>
</dbReference>
<feature type="region of interest" description="Disordered" evidence="1">
    <location>
        <begin position="34"/>
        <end position="69"/>
    </location>
</feature>
<accession>A0ABR4AQW3</accession>
<proteinExistence type="predicted"/>
<comment type="caution">
    <text evidence="2">The sequence shown here is derived from an EMBL/GenBank/DDBJ whole genome shotgun (WGS) entry which is preliminary data.</text>
</comment>
<evidence type="ECO:0000256" key="1">
    <source>
        <dbReference type="SAM" id="MobiDB-lite"/>
    </source>
</evidence>
<keyword evidence="3" id="KW-1185">Reference proteome</keyword>
<dbReference type="EMBL" id="JBEFKJ010000002">
    <property type="protein sequence ID" value="KAL2047625.1"/>
    <property type="molecule type" value="Genomic_DNA"/>
</dbReference>
<evidence type="ECO:0000313" key="3">
    <source>
        <dbReference type="Proteomes" id="UP001590950"/>
    </source>
</evidence>
<sequence length="252" mass="27838">LKRHCESRHRNSTSRCPKCYKTFKYPLSDHLNRGRCKAKPGLQKSSSTARKTKRANSQYPHTNPLMLNPDITEQHARQSKPAETARNDTLLPIQSELGAAPTGDVRTATSVMSTIQQDGAALLDAEHFRPSTNSTTNKFQDLPLNIDHTALLHTHPRPTGGYTDSIWPQIPLPPIEAARCIDGHVDIPPRESHQSSAAPASVLQDLTGCPTGAGRDAPFNSRRAEFRWLGVFGTSWDTNPSQGEPFNEEMVD</sequence>
<feature type="compositionally biased region" description="Polar residues" evidence="1">
    <location>
        <begin position="43"/>
        <end position="61"/>
    </location>
</feature>
<feature type="region of interest" description="Disordered" evidence="1">
    <location>
        <begin position="190"/>
        <end position="220"/>
    </location>
</feature>